<evidence type="ECO:0000313" key="2">
    <source>
        <dbReference type="EMBL" id="OTA41819.1"/>
    </source>
</evidence>
<dbReference type="PROSITE" id="PS01148">
    <property type="entry name" value="UPF0033"/>
    <property type="match status" value="1"/>
</dbReference>
<evidence type="ECO:0000259" key="1">
    <source>
        <dbReference type="PROSITE" id="PS01148"/>
    </source>
</evidence>
<comment type="caution">
    <text evidence="2">The sequence shown here is derived from an EMBL/GenBank/DDBJ whole genome shotgun (WGS) entry which is preliminary data.</text>
</comment>
<dbReference type="Pfam" id="PF01206">
    <property type="entry name" value="TusA"/>
    <property type="match status" value="1"/>
</dbReference>
<dbReference type="EMBL" id="LWLV01000206">
    <property type="protein sequence ID" value="OTA41819.1"/>
    <property type="molecule type" value="Genomic_DNA"/>
</dbReference>
<proteinExistence type="predicted"/>
<evidence type="ECO:0000313" key="3">
    <source>
        <dbReference type="Proteomes" id="UP000194267"/>
    </source>
</evidence>
<gene>
    <name evidence="2" type="ORF">A6D92_03620</name>
</gene>
<dbReference type="SUPFAM" id="SSF64307">
    <property type="entry name" value="SirA-like"/>
    <property type="match status" value="1"/>
</dbReference>
<dbReference type="CDD" id="cd00291">
    <property type="entry name" value="SirA_YedF_YeeD"/>
    <property type="match status" value="1"/>
</dbReference>
<organism evidence="2 3">
    <name type="scientific">Symbiobacterium thermophilum</name>
    <dbReference type="NCBI Taxonomy" id="2734"/>
    <lineage>
        <taxon>Bacteria</taxon>
        <taxon>Bacillati</taxon>
        <taxon>Bacillota</taxon>
        <taxon>Clostridia</taxon>
        <taxon>Eubacteriales</taxon>
        <taxon>Symbiobacteriaceae</taxon>
        <taxon>Symbiobacterium</taxon>
    </lineage>
</organism>
<dbReference type="Proteomes" id="UP000194267">
    <property type="component" value="Unassembled WGS sequence"/>
</dbReference>
<feature type="domain" description="UPF0033" evidence="1">
    <location>
        <begin position="6"/>
        <end position="30"/>
    </location>
</feature>
<dbReference type="AlphaFoldDB" id="A0A1Y2T683"/>
<name>A0A1Y2T683_SYMTR</name>
<reference evidence="3" key="1">
    <citation type="submission" date="2016-04" db="EMBL/GenBank/DDBJ databases">
        <authorList>
            <person name="Antunes L.P."/>
            <person name="Martins L.F."/>
            <person name="Pereira R.V."/>
            <person name="Thomas A.M."/>
            <person name="Barbosa D."/>
            <person name="Nascimento L."/>
            <person name="Silva G.M."/>
            <person name="Condomitti G.W."/>
            <person name="Digiampietri L.A."/>
            <person name="Lombardi K.C."/>
            <person name="Ramos P.L."/>
            <person name="Quaggio R.B."/>
            <person name="Oliveira J.C."/>
            <person name="Pascon R.C."/>
            <person name="Cruz J.B."/>
            <person name="Silva A.M."/>
            <person name="Setubal J.C."/>
        </authorList>
    </citation>
    <scope>NUCLEOTIDE SEQUENCE [LARGE SCALE GENOMIC DNA]</scope>
</reference>
<protein>
    <submittedName>
        <fullName evidence="2">Response regulator SirA</fullName>
    </submittedName>
</protein>
<dbReference type="Gene3D" id="3.30.110.40">
    <property type="entry name" value="TusA-like domain"/>
    <property type="match status" value="1"/>
</dbReference>
<dbReference type="InterPro" id="IPR001455">
    <property type="entry name" value="TusA-like"/>
</dbReference>
<dbReference type="InterPro" id="IPR036868">
    <property type="entry name" value="TusA-like_sf"/>
</dbReference>
<sequence length="74" mass="8604">MAAYTLNVYGEMCPAPLLKAEAKLRSMQPGDQLIMESDHSCTARLLREHLRKLPCRFRVEEVADGIWQFRIERL</sequence>
<accession>A0A1Y2T683</accession>